<dbReference type="AlphaFoldDB" id="A0A0E0QNK3"/>
<dbReference type="EnsemblPlants" id="ORUFI09G02550.1">
    <property type="protein sequence ID" value="ORUFI09G02550.1"/>
    <property type="gene ID" value="ORUFI09G02550"/>
</dbReference>
<dbReference type="Gramene" id="ORUFI09G02550.1">
    <property type="protein sequence ID" value="ORUFI09G02550.1"/>
    <property type="gene ID" value="ORUFI09G02550"/>
</dbReference>
<dbReference type="HOGENOM" id="CLU_2965067_0_0_1"/>
<evidence type="ECO:0000313" key="2">
    <source>
        <dbReference type="Proteomes" id="UP000008022"/>
    </source>
</evidence>
<evidence type="ECO:0000313" key="1">
    <source>
        <dbReference type="EnsemblPlants" id="ORUFI09G02550.1"/>
    </source>
</evidence>
<proteinExistence type="predicted"/>
<reference evidence="2" key="1">
    <citation type="submission" date="2013-06" db="EMBL/GenBank/DDBJ databases">
        <authorList>
            <person name="Zhao Q."/>
        </authorList>
    </citation>
    <scope>NUCLEOTIDE SEQUENCE</scope>
    <source>
        <strain evidence="2">cv. W1943</strain>
    </source>
</reference>
<protein>
    <submittedName>
        <fullName evidence="1">Uncharacterized protein</fullName>
    </submittedName>
</protein>
<organism evidence="1 2">
    <name type="scientific">Oryza rufipogon</name>
    <name type="common">Brownbeard rice</name>
    <name type="synonym">Asian wild rice</name>
    <dbReference type="NCBI Taxonomy" id="4529"/>
    <lineage>
        <taxon>Eukaryota</taxon>
        <taxon>Viridiplantae</taxon>
        <taxon>Streptophyta</taxon>
        <taxon>Embryophyta</taxon>
        <taxon>Tracheophyta</taxon>
        <taxon>Spermatophyta</taxon>
        <taxon>Magnoliopsida</taxon>
        <taxon>Liliopsida</taxon>
        <taxon>Poales</taxon>
        <taxon>Poaceae</taxon>
        <taxon>BOP clade</taxon>
        <taxon>Oryzoideae</taxon>
        <taxon>Oryzeae</taxon>
        <taxon>Oryzinae</taxon>
        <taxon>Oryza</taxon>
    </lineage>
</organism>
<dbReference type="Proteomes" id="UP000008022">
    <property type="component" value="Unassembled WGS sequence"/>
</dbReference>
<name>A0A0E0QNK3_ORYRU</name>
<reference evidence="1" key="2">
    <citation type="submission" date="2015-06" db="UniProtKB">
        <authorList>
            <consortium name="EnsemblPlants"/>
        </authorList>
    </citation>
    <scope>IDENTIFICATION</scope>
</reference>
<sequence>MAPQQLLMTVMRRIKLRSFGPIVFSEFWFGRLARGKRMSWSWELKMPNYLNSLTLPYQT</sequence>
<accession>A0A0E0QNK3</accession>
<keyword evidence="2" id="KW-1185">Reference proteome</keyword>